<comment type="caution">
    <text evidence="3">The sequence shown here is derived from an EMBL/GenBank/DDBJ whole genome shotgun (WGS) entry which is preliminary data.</text>
</comment>
<keyword evidence="3" id="KW-0808">Transferase</keyword>
<dbReference type="EMBL" id="DUTF01000369">
    <property type="protein sequence ID" value="HHY28499.1"/>
    <property type="molecule type" value="Genomic_DNA"/>
</dbReference>
<dbReference type="FunFam" id="3.10.50.30:FF:000002">
    <property type="entry name" value="Regulator of nucleoside diphosphate kinase"/>
    <property type="match status" value="1"/>
</dbReference>
<keyword evidence="3" id="KW-0418">Kinase</keyword>
<evidence type="ECO:0000259" key="1">
    <source>
        <dbReference type="Pfam" id="PF01272"/>
    </source>
</evidence>
<evidence type="ECO:0000259" key="2">
    <source>
        <dbReference type="Pfam" id="PF14760"/>
    </source>
</evidence>
<dbReference type="GO" id="GO:0003677">
    <property type="term" value="F:DNA binding"/>
    <property type="evidence" value="ECO:0007669"/>
    <property type="project" value="InterPro"/>
</dbReference>
<dbReference type="NCBIfam" id="NF004396">
    <property type="entry name" value="PRK05753.1"/>
    <property type="match status" value="1"/>
</dbReference>
<protein>
    <submittedName>
        <fullName evidence="3">Nucleoside diphosphate kinase regulator</fullName>
    </submittedName>
</protein>
<name>A0A7C7DC49_9FIRM</name>
<dbReference type="Pfam" id="PF14760">
    <property type="entry name" value="Rnk_N"/>
    <property type="match status" value="1"/>
</dbReference>
<reference evidence="3 4" key="1">
    <citation type="journal article" date="2020" name="Biotechnol. Biofuels">
        <title>New insights from the biogas microbiome by comprehensive genome-resolved metagenomics of nearly 1600 species originating from multiple anaerobic digesters.</title>
        <authorList>
            <person name="Campanaro S."/>
            <person name="Treu L."/>
            <person name="Rodriguez-R L.M."/>
            <person name="Kovalovszki A."/>
            <person name="Ziels R.M."/>
            <person name="Maus I."/>
            <person name="Zhu X."/>
            <person name="Kougias P.G."/>
            <person name="Basile A."/>
            <person name="Luo G."/>
            <person name="Schluter A."/>
            <person name="Konstantinidis K.T."/>
            <person name="Angelidaki I."/>
        </authorList>
    </citation>
    <scope>NUCLEOTIDE SEQUENCE [LARGE SCALE GENOMIC DNA]</scope>
    <source>
        <strain evidence="3">AS05jafATM_4</strain>
    </source>
</reference>
<evidence type="ECO:0000313" key="3">
    <source>
        <dbReference type="EMBL" id="HHY28499.1"/>
    </source>
</evidence>
<dbReference type="Pfam" id="PF01272">
    <property type="entry name" value="GreA_GreB"/>
    <property type="match status" value="1"/>
</dbReference>
<evidence type="ECO:0000313" key="4">
    <source>
        <dbReference type="Proteomes" id="UP000553059"/>
    </source>
</evidence>
<dbReference type="InterPro" id="IPR036953">
    <property type="entry name" value="GreA/GreB_C_sf"/>
</dbReference>
<dbReference type="GO" id="GO:0016301">
    <property type="term" value="F:kinase activity"/>
    <property type="evidence" value="ECO:0007669"/>
    <property type="project" value="UniProtKB-KW"/>
</dbReference>
<feature type="domain" description="Regulator of nucleoside diphosphate kinase N-terminal" evidence="2">
    <location>
        <begin position="3"/>
        <end position="47"/>
    </location>
</feature>
<dbReference type="SUPFAM" id="SSF54534">
    <property type="entry name" value="FKBP-like"/>
    <property type="match status" value="1"/>
</dbReference>
<dbReference type="InterPro" id="IPR001437">
    <property type="entry name" value="Tscrpt_elong_fac_GreA/B_C"/>
</dbReference>
<sequence length="138" mass="15425">MSRKISITAVDRERLLKLINKEREFGTAKNKDYLKDLEHELNGADVVPSEGIPSNAITMNSKILLKDLETGEETIYTLVYPEDADLLEDKISILAPVGTAILGYREGDIIDWKVPGGVVRLKVEKLLYQPEAAGDYHL</sequence>
<dbReference type="InterPro" id="IPR023459">
    <property type="entry name" value="Tscrpt_elong_fac_GreA/B_fam"/>
</dbReference>
<accession>A0A7C7DC49</accession>
<dbReference type="GO" id="GO:0070063">
    <property type="term" value="F:RNA polymerase binding"/>
    <property type="evidence" value="ECO:0007669"/>
    <property type="project" value="InterPro"/>
</dbReference>
<gene>
    <name evidence="3" type="primary">rnk</name>
    <name evidence="3" type="ORF">GX523_17505</name>
</gene>
<dbReference type="AlphaFoldDB" id="A0A7C7DC49"/>
<dbReference type="GO" id="GO:0006354">
    <property type="term" value="P:DNA-templated transcription elongation"/>
    <property type="evidence" value="ECO:0007669"/>
    <property type="project" value="TreeGrafter"/>
</dbReference>
<dbReference type="InterPro" id="IPR029462">
    <property type="entry name" value="Rnk_N"/>
</dbReference>
<dbReference type="PANTHER" id="PTHR30437">
    <property type="entry name" value="TRANSCRIPTION ELONGATION FACTOR GREA"/>
    <property type="match status" value="1"/>
</dbReference>
<dbReference type="GO" id="GO:0032784">
    <property type="term" value="P:regulation of DNA-templated transcription elongation"/>
    <property type="evidence" value="ECO:0007669"/>
    <property type="project" value="InterPro"/>
</dbReference>
<dbReference type="Proteomes" id="UP000553059">
    <property type="component" value="Unassembled WGS sequence"/>
</dbReference>
<dbReference type="PANTHER" id="PTHR30437:SF5">
    <property type="entry name" value="REGULATOR OF NUCLEOSIDE DIPHOSPHATE KINASE"/>
    <property type="match status" value="1"/>
</dbReference>
<dbReference type="Gene3D" id="3.10.50.30">
    <property type="entry name" value="Transcription elongation factor, GreA/GreB, C-terminal domain"/>
    <property type="match status" value="1"/>
</dbReference>
<feature type="domain" description="Transcription elongation factor GreA/GreB C-terminal" evidence="1">
    <location>
        <begin position="53"/>
        <end position="126"/>
    </location>
</feature>
<organism evidence="3 4">
    <name type="scientific">Desulfitobacterium dehalogenans</name>
    <dbReference type="NCBI Taxonomy" id="36854"/>
    <lineage>
        <taxon>Bacteria</taxon>
        <taxon>Bacillati</taxon>
        <taxon>Bacillota</taxon>
        <taxon>Clostridia</taxon>
        <taxon>Eubacteriales</taxon>
        <taxon>Desulfitobacteriaceae</taxon>
        <taxon>Desulfitobacterium</taxon>
    </lineage>
</organism>
<proteinExistence type="predicted"/>